<evidence type="ECO:0008006" key="3">
    <source>
        <dbReference type="Google" id="ProtNLM"/>
    </source>
</evidence>
<proteinExistence type="predicted"/>
<reference evidence="1 2" key="1">
    <citation type="submission" date="2020-09" db="EMBL/GenBank/DDBJ databases">
        <authorList>
            <person name="Jameson E."/>
        </authorList>
    </citation>
    <scope>NUCLEOTIDE SEQUENCE [LARGE SCALE GENOMIC DNA]</scope>
</reference>
<keyword evidence="2" id="KW-1185">Reference proteome</keyword>
<organism evidence="1 2">
    <name type="scientific">Klebsiella phage vB_KvM-Eowyn</name>
    <dbReference type="NCBI Taxonomy" id="2762819"/>
    <lineage>
        <taxon>Viruses</taxon>
        <taxon>Duplodnaviria</taxon>
        <taxon>Heunggongvirae</taxon>
        <taxon>Uroviricota</taxon>
        <taxon>Caudoviricetes</taxon>
        <taxon>Chimalliviridae</taxon>
        <taxon>Eowynvirus</taxon>
        <taxon>Eowynvirus eowyn</taxon>
    </lineage>
</organism>
<name>A0A7R8R5W0_9CAUD</name>
<dbReference type="EMBL" id="LR881104">
    <property type="protein sequence ID" value="CAD5236131.1"/>
    <property type="molecule type" value="Genomic_DNA"/>
</dbReference>
<evidence type="ECO:0000313" key="1">
    <source>
        <dbReference type="EMBL" id="CAD5236131.1"/>
    </source>
</evidence>
<accession>A0A7R8R5W0</accession>
<sequence>MNVIPTSSRIGIALIPPRLSDGLLNESDIQCLDSFSDLNELSGILSDEDVAYYLWYNSRIGDFMPGFSASDFVCVINDSRISSWVLEHQTVYDRVVKESEAKYSIAAGGSRRALAVDYGGGCYYAPILSSGVLYLVGTESDPYEGSASHFYDAVLAQLSKVVRVSDLAQYDVFDKFVMAEQA</sequence>
<gene>
    <name evidence="1" type="ORF">LLCLJKAH_00142</name>
</gene>
<dbReference type="Proteomes" id="UP000596247">
    <property type="component" value="Chromosome"/>
</dbReference>
<protein>
    <recommendedName>
        <fullName evidence="3">SMI1/KNR4 family protein</fullName>
    </recommendedName>
</protein>
<evidence type="ECO:0000313" key="2">
    <source>
        <dbReference type="Proteomes" id="UP000596247"/>
    </source>
</evidence>